<evidence type="ECO:0000256" key="2">
    <source>
        <dbReference type="ARBA" id="ARBA00022857"/>
    </source>
</evidence>
<dbReference type="SUPFAM" id="SSF55469">
    <property type="entry name" value="FMN-dependent nitroreductase-like"/>
    <property type="match status" value="1"/>
</dbReference>
<dbReference type="GO" id="GO:0004155">
    <property type="term" value="F:6,7-dihydropteridine reductase activity"/>
    <property type="evidence" value="ECO:0007669"/>
    <property type="project" value="UniProtKB-EC"/>
</dbReference>
<dbReference type="PANTHER" id="PTHR43673">
    <property type="entry name" value="NAD(P)H NITROREDUCTASE YDGI-RELATED"/>
    <property type="match status" value="1"/>
</dbReference>
<evidence type="ECO:0000256" key="3">
    <source>
        <dbReference type="ARBA" id="ARBA00023002"/>
    </source>
</evidence>
<dbReference type="PANTHER" id="PTHR43673:SF10">
    <property type="entry name" value="NADH DEHYDROGENASE_NAD(P)H NITROREDUCTASE XCC3605-RELATED"/>
    <property type="match status" value="1"/>
</dbReference>
<comment type="similarity">
    <text evidence="1">Belongs to the nitroreductase family.</text>
</comment>
<proteinExistence type="inferred from homology"/>
<evidence type="ECO:0000256" key="1">
    <source>
        <dbReference type="ARBA" id="ARBA00007118"/>
    </source>
</evidence>
<comment type="caution">
    <text evidence="5">The sequence shown here is derived from an EMBL/GenBank/DDBJ whole genome shotgun (WGS) entry which is preliminary data.</text>
</comment>
<evidence type="ECO:0000313" key="5">
    <source>
        <dbReference type="EMBL" id="MBS7825168.1"/>
    </source>
</evidence>
<reference evidence="5" key="1">
    <citation type="submission" date="2021-03" db="EMBL/GenBank/DDBJ databases">
        <title>Identification and antibiotic profiling of Wohlfahrtiimonas chitiniclastica, an underestimated human pathogen.</title>
        <authorList>
            <person name="Kopf A."/>
            <person name="Bunk B."/>
            <person name="Coldewey S."/>
            <person name="Gunzer F."/>
            <person name="Riedel T."/>
            <person name="Schroettner P."/>
        </authorList>
    </citation>
    <scope>NUCLEOTIDE SEQUENCE</scope>
    <source>
        <strain evidence="5">DSM 100917</strain>
    </source>
</reference>
<evidence type="ECO:0000259" key="4">
    <source>
        <dbReference type="Pfam" id="PF00881"/>
    </source>
</evidence>
<dbReference type="InterPro" id="IPR029479">
    <property type="entry name" value="Nitroreductase"/>
</dbReference>
<feature type="domain" description="Nitroreductase" evidence="4">
    <location>
        <begin position="8"/>
        <end position="189"/>
    </location>
</feature>
<keyword evidence="2" id="KW-0521">NADP</keyword>
<dbReference type="EC" id="1.5.1.34" evidence="5"/>
<gene>
    <name evidence="5" type="primary">nfsB</name>
    <name evidence="5" type="ORF">J7561_08125</name>
</gene>
<evidence type="ECO:0000313" key="6">
    <source>
        <dbReference type="Proteomes" id="UP000680020"/>
    </source>
</evidence>
<dbReference type="CDD" id="cd02149">
    <property type="entry name" value="NfsB-like"/>
    <property type="match status" value="1"/>
</dbReference>
<dbReference type="NCBIfam" id="NF008275">
    <property type="entry name" value="PRK11053.1"/>
    <property type="match status" value="1"/>
</dbReference>
<protein>
    <submittedName>
        <fullName evidence="5">Oxygen-insensitive NAD(P)H nitroreductase</fullName>
        <ecNumber evidence="5">1.5.1.34</ecNumber>
    </submittedName>
</protein>
<name>A0AB35C3S6_9GAMM</name>
<dbReference type="InterPro" id="IPR033878">
    <property type="entry name" value="NfsB-like"/>
</dbReference>
<dbReference type="EMBL" id="JAGIBU010000008">
    <property type="protein sequence ID" value="MBS7825168.1"/>
    <property type="molecule type" value="Genomic_DNA"/>
</dbReference>
<dbReference type="Pfam" id="PF00881">
    <property type="entry name" value="Nitroreductase"/>
    <property type="match status" value="1"/>
</dbReference>
<accession>A0AB35C3S6</accession>
<keyword evidence="3 5" id="KW-0560">Oxidoreductase</keyword>
<dbReference type="Proteomes" id="UP000680020">
    <property type="component" value="Unassembled WGS sequence"/>
</dbReference>
<dbReference type="RefSeq" id="WP_213404201.1">
    <property type="nucleotide sequence ID" value="NZ_JAGIBT010000009.1"/>
</dbReference>
<sequence>MNILDVVQSRKTCKAFDATKPLSKAQIEGIKTLLRYAPSSVNSQPWHFFLIESDDAKARIKPAMMEANQAKVMDAPLTVVFAVSNHLDDAALLHIADQEDQDQRYPTPENRAANEQGRKFFVDLNSKNREMQNHWCERQAYIALGTLLLGAEALGINATPIEGYFPEKMDEVLNLQEKNLHSIVVVTLGFSSKEDYNATLPKSRLPEDEIFTAL</sequence>
<organism evidence="5 6">
    <name type="scientific">Wohlfahrtiimonas chitiniclastica</name>
    <dbReference type="NCBI Taxonomy" id="400946"/>
    <lineage>
        <taxon>Bacteria</taxon>
        <taxon>Pseudomonadati</taxon>
        <taxon>Pseudomonadota</taxon>
        <taxon>Gammaproteobacteria</taxon>
        <taxon>Cardiobacteriales</taxon>
        <taxon>Ignatzschineriaceae</taxon>
        <taxon>Wohlfahrtiimonas</taxon>
    </lineage>
</organism>
<dbReference type="Gene3D" id="3.40.109.10">
    <property type="entry name" value="NADH Oxidase"/>
    <property type="match status" value="1"/>
</dbReference>
<dbReference type="InterPro" id="IPR000415">
    <property type="entry name" value="Nitroreductase-like"/>
</dbReference>
<dbReference type="AlphaFoldDB" id="A0AB35C3S6"/>